<name>A0A2H1V0Y2_SPOFR</name>
<accession>A0A2H1V0Y2</accession>
<dbReference type="EMBL" id="ODYU01000145">
    <property type="protein sequence ID" value="SOQ34416.1"/>
    <property type="molecule type" value="Genomic_DNA"/>
</dbReference>
<evidence type="ECO:0000313" key="1">
    <source>
        <dbReference type="EMBL" id="SOQ34416.1"/>
    </source>
</evidence>
<sequence length="97" mass="10949">MVLKLSTNLIHTYITSRLSTMRDIGPPIATNLTHLFHFINSHQSFLACLSVKVSCSRHDENIVEENNDEITLNVAVGSRLGEEYLGPRLDNKNLEEI</sequence>
<protein>
    <submittedName>
        <fullName evidence="1">SFRICE_003093</fullName>
    </submittedName>
</protein>
<gene>
    <name evidence="1" type="ORF">SFRICE_003093</name>
</gene>
<reference evidence="1" key="1">
    <citation type="submission" date="2016-07" db="EMBL/GenBank/DDBJ databases">
        <authorList>
            <person name="Bretaudeau A."/>
        </authorList>
    </citation>
    <scope>NUCLEOTIDE SEQUENCE</scope>
    <source>
        <strain evidence="1">Rice</strain>
        <tissue evidence="1">Whole body</tissue>
    </source>
</reference>
<dbReference type="AlphaFoldDB" id="A0A2H1V0Y2"/>
<organism evidence="1">
    <name type="scientific">Spodoptera frugiperda</name>
    <name type="common">Fall armyworm</name>
    <dbReference type="NCBI Taxonomy" id="7108"/>
    <lineage>
        <taxon>Eukaryota</taxon>
        <taxon>Metazoa</taxon>
        <taxon>Ecdysozoa</taxon>
        <taxon>Arthropoda</taxon>
        <taxon>Hexapoda</taxon>
        <taxon>Insecta</taxon>
        <taxon>Pterygota</taxon>
        <taxon>Neoptera</taxon>
        <taxon>Endopterygota</taxon>
        <taxon>Lepidoptera</taxon>
        <taxon>Glossata</taxon>
        <taxon>Ditrysia</taxon>
        <taxon>Noctuoidea</taxon>
        <taxon>Noctuidae</taxon>
        <taxon>Amphipyrinae</taxon>
        <taxon>Spodoptera</taxon>
    </lineage>
</organism>
<proteinExistence type="predicted"/>